<dbReference type="InterPro" id="IPR004166">
    <property type="entry name" value="a-kinase_dom"/>
</dbReference>
<dbReference type="InterPro" id="IPR011009">
    <property type="entry name" value="Kinase-like_dom_sf"/>
</dbReference>
<keyword evidence="1" id="KW-0723">Serine/threonine-protein kinase</keyword>
<dbReference type="PANTHER" id="PTHR45992">
    <property type="entry name" value="EUKARYOTIC ELONGATION FACTOR 2 KINASE-RELATED"/>
    <property type="match status" value="1"/>
</dbReference>
<dbReference type="GO" id="GO:0005524">
    <property type="term" value="F:ATP binding"/>
    <property type="evidence" value="ECO:0007669"/>
    <property type="project" value="UniProtKB-KW"/>
</dbReference>
<evidence type="ECO:0000256" key="1">
    <source>
        <dbReference type="ARBA" id="ARBA00022527"/>
    </source>
</evidence>
<evidence type="ECO:0000256" key="6">
    <source>
        <dbReference type="SAM" id="MobiDB-lite"/>
    </source>
</evidence>
<evidence type="ECO:0000256" key="4">
    <source>
        <dbReference type="ARBA" id="ARBA00022777"/>
    </source>
</evidence>
<evidence type="ECO:0000256" key="3">
    <source>
        <dbReference type="ARBA" id="ARBA00022741"/>
    </source>
</evidence>
<gene>
    <name evidence="8" type="ORF">PoB_003161900</name>
</gene>
<evidence type="ECO:0000256" key="5">
    <source>
        <dbReference type="ARBA" id="ARBA00022840"/>
    </source>
</evidence>
<feature type="compositionally biased region" description="Polar residues" evidence="6">
    <location>
        <begin position="467"/>
        <end position="486"/>
    </location>
</feature>
<comment type="caution">
    <text evidence="8">The sequence shown here is derived from an EMBL/GenBank/DDBJ whole genome shotgun (WGS) entry which is preliminary data.</text>
</comment>
<keyword evidence="3" id="KW-0547">Nucleotide-binding</keyword>
<accession>A0AAV4AFT1</accession>
<organism evidence="8 9">
    <name type="scientific">Plakobranchus ocellatus</name>
    <dbReference type="NCBI Taxonomy" id="259542"/>
    <lineage>
        <taxon>Eukaryota</taxon>
        <taxon>Metazoa</taxon>
        <taxon>Spiralia</taxon>
        <taxon>Lophotrochozoa</taxon>
        <taxon>Mollusca</taxon>
        <taxon>Gastropoda</taxon>
        <taxon>Heterobranchia</taxon>
        <taxon>Euthyneura</taxon>
        <taxon>Panpulmonata</taxon>
        <taxon>Sacoglossa</taxon>
        <taxon>Placobranchoidea</taxon>
        <taxon>Plakobranchidae</taxon>
        <taxon>Plakobranchus</taxon>
    </lineage>
</organism>
<dbReference type="InterPro" id="IPR051852">
    <property type="entry name" value="Alpha-type_PK"/>
</dbReference>
<dbReference type="Proteomes" id="UP000735302">
    <property type="component" value="Unassembled WGS sequence"/>
</dbReference>
<evidence type="ECO:0000256" key="2">
    <source>
        <dbReference type="ARBA" id="ARBA00022679"/>
    </source>
</evidence>
<feature type="compositionally biased region" description="Polar residues" evidence="6">
    <location>
        <begin position="402"/>
        <end position="415"/>
    </location>
</feature>
<evidence type="ECO:0000313" key="9">
    <source>
        <dbReference type="Proteomes" id="UP000735302"/>
    </source>
</evidence>
<dbReference type="Pfam" id="PF02816">
    <property type="entry name" value="Alpha_kinase"/>
    <property type="match status" value="1"/>
</dbReference>
<dbReference type="EMBL" id="BLXT01003746">
    <property type="protein sequence ID" value="GFO05114.1"/>
    <property type="molecule type" value="Genomic_DNA"/>
</dbReference>
<feature type="domain" description="Alpha-type protein kinase" evidence="7">
    <location>
        <begin position="1"/>
        <end position="242"/>
    </location>
</feature>
<evidence type="ECO:0000313" key="8">
    <source>
        <dbReference type="EMBL" id="GFO05114.1"/>
    </source>
</evidence>
<dbReference type="Gene3D" id="3.20.200.10">
    <property type="entry name" value="MHCK/EF2 kinase"/>
    <property type="match status" value="1"/>
</dbReference>
<dbReference type="GO" id="GO:0004674">
    <property type="term" value="F:protein serine/threonine kinase activity"/>
    <property type="evidence" value="ECO:0007669"/>
    <property type="project" value="UniProtKB-KW"/>
</dbReference>
<dbReference type="AlphaFoldDB" id="A0AAV4AFT1"/>
<reference evidence="8 9" key="1">
    <citation type="journal article" date="2021" name="Elife">
        <title>Chloroplast acquisition without the gene transfer in kleptoplastic sea slugs, Plakobranchus ocellatus.</title>
        <authorList>
            <person name="Maeda T."/>
            <person name="Takahashi S."/>
            <person name="Yoshida T."/>
            <person name="Shimamura S."/>
            <person name="Takaki Y."/>
            <person name="Nagai Y."/>
            <person name="Toyoda A."/>
            <person name="Suzuki Y."/>
            <person name="Arimoto A."/>
            <person name="Ishii H."/>
            <person name="Satoh N."/>
            <person name="Nishiyama T."/>
            <person name="Hasebe M."/>
            <person name="Maruyama T."/>
            <person name="Minagawa J."/>
            <person name="Obokata J."/>
            <person name="Shigenobu S."/>
        </authorList>
    </citation>
    <scope>NUCLEOTIDE SEQUENCE [LARGE SCALE GENOMIC DNA]</scope>
</reference>
<evidence type="ECO:0000259" key="7">
    <source>
        <dbReference type="PROSITE" id="PS51158"/>
    </source>
</evidence>
<dbReference type="SUPFAM" id="SSF56112">
    <property type="entry name" value="Protein kinase-like (PK-like)"/>
    <property type="match status" value="1"/>
</dbReference>
<feature type="region of interest" description="Disordered" evidence="6">
    <location>
        <begin position="267"/>
        <end position="538"/>
    </location>
</feature>
<proteinExistence type="predicted"/>
<dbReference type="PROSITE" id="PS51158">
    <property type="entry name" value="ALPHA_KINASE"/>
    <property type="match status" value="1"/>
</dbReference>
<dbReference type="PANTHER" id="PTHR45992:SF11">
    <property type="entry name" value="ALPHA-TYPE PROTEIN KINASE DOMAIN-CONTAINING PROTEIN"/>
    <property type="match status" value="1"/>
</dbReference>
<name>A0AAV4AFT1_9GAST</name>
<keyword evidence="4 8" id="KW-0418">Kinase</keyword>
<protein>
    <submittedName>
        <fullName evidence="8">Alpha-protein kinase vwka</fullName>
    </submittedName>
</protein>
<feature type="compositionally biased region" description="Basic and acidic residues" evidence="6">
    <location>
        <begin position="428"/>
        <end position="438"/>
    </location>
</feature>
<keyword evidence="2" id="KW-0808">Transferase</keyword>
<dbReference type="CDD" id="cd04515">
    <property type="entry name" value="Alpha_kinase"/>
    <property type="match status" value="1"/>
</dbReference>
<sequence length="538" mass="59665">MGQAMSSETLSISGGDGYRYWVGLNMKPFGKGCKKTVFKGVLLGSGPRQWEKVIAKAFTDIPGTKEIWSHEVNKADLTRQLAASFLQKHRRICKISVVIPGIVQMDKVSKANNWFANKSGLRGLGRNEWISVEEFIPGQICRFCVWRDEHTQDIKESEHLQTFSHFTYKHSCGTLVACDFQGTCDNKSNPVHYVFTDSIIHSSQKIYGTFDMGEYGITEFFKRHKCNEVCRDWPKPTPLTPPPSFDQACALQLQLTPPPAFENIVFSSQPVPGGEQSHSEAGLDDSWNRRRRHASAHGPRTNRQTVENTLDVVGQPRRRRSLSSIDRGNTLGAPRECIPISPPPSSGKDLSEPPSYSSVCGPISRRRSATFGGIGENEPQKDIFSSGDHQHAQRIAEPQPNRPNNQLHVNNQSSPHQHRGLAITFSDPECHSNRDRTVRPNGNQLPIPPSRSLTGVASHRGAEAQERSVTTTSSNIALSGAQSSISALRRRRMLSQKTPSSEDSDMVSFYLGEHASDLPPLRVVPSAPPPEDSCFPIE</sequence>
<keyword evidence="5" id="KW-0067">ATP-binding</keyword>
<dbReference type="SMART" id="SM00811">
    <property type="entry name" value="Alpha_kinase"/>
    <property type="match status" value="1"/>
</dbReference>
<keyword evidence="9" id="KW-1185">Reference proteome</keyword>